<dbReference type="WBParaSite" id="ECPE_0000699101-mRNA-1">
    <property type="protein sequence ID" value="ECPE_0000699101-mRNA-1"/>
    <property type="gene ID" value="ECPE_0000699101"/>
</dbReference>
<keyword evidence="4" id="KW-1185">Reference proteome</keyword>
<keyword evidence="2" id="KW-0812">Transmembrane</keyword>
<feature type="transmembrane region" description="Helical" evidence="2">
    <location>
        <begin position="22"/>
        <end position="41"/>
    </location>
</feature>
<reference evidence="5" key="1">
    <citation type="submission" date="2016-06" db="UniProtKB">
        <authorList>
            <consortium name="WormBaseParasite"/>
        </authorList>
    </citation>
    <scope>IDENTIFICATION</scope>
</reference>
<feature type="compositionally biased region" description="Basic and acidic residues" evidence="1">
    <location>
        <begin position="260"/>
        <end position="274"/>
    </location>
</feature>
<keyword evidence="2" id="KW-0472">Membrane</keyword>
<proteinExistence type="predicted"/>
<sequence>MCHQFMKKPLGYVQWYLTNNRFALSFTALYFFCLLFVIQWFRENARTLWRRMNIIITLMKERKRLKKEMEASKQEDGFQTVDNYAAAAFRAYTGLLDIYDEGTNVPIPVTLNDFEMVRFVCESDWVKCETNQRLEYATQTVGREFPLVYPAGETFSEEVHQLIDHKMTDEEATELGPATQKRQSIWIGRHPASKRGPRKRFKSMHRTTMIQEGLFEPIDDSYLDELKTRGIRDPYDNLRWRHKYFEDPNKPKNSSQDSNQEAKKPLSEEEAKRLTELTGWTQEYRRRVKKAAEELENSTQMILCHSPEKKPKPDAAAQKLDKKTHPAEKEETEQNEEDSLASFRATPHYFSFEDFPPLAQDIPDRSRVPSPIGRRPFQSFVSKNRNQQRDNNESNRIQRQELFSYFSHLLKVSVKFTKEWFSARGEVKKRRKRGLPTYPDIYAQVIYRALNHFYKIHDETQPNPIPESSIDYEAIRFALEAAWTTAPSIRALLEADPFLDPEDEPIEGAIEDEELESMIQKTMTYLRESVRGSEEQSEESETSEREENSSWSESGDRTLSRSEGTSPSSEDHPQTRRGLTIEQTELETIYEVDNYDTLDVGDYDYDSVRVYRSSRIQTELKLTQYRLALLGILLGCDYWPSGVSGLGSTGIGRILESVRCLTDEELMKSVVWLVTHKPSTANALQQEVPFRHMDKKVLRLWLKIGHSLSACPVNDVRYESGCTI</sequence>
<feature type="compositionally biased region" description="Acidic residues" evidence="1">
    <location>
        <begin position="330"/>
        <end position="339"/>
    </location>
</feature>
<dbReference type="PROSITE" id="PS00018">
    <property type="entry name" value="EF_HAND_1"/>
    <property type="match status" value="1"/>
</dbReference>
<gene>
    <name evidence="3" type="ORF">ECPE_LOCUS6977</name>
</gene>
<evidence type="ECO:0000256" key="2">
    <source>
        <dbReference type="SAM" id="Phobius"/>
    </source>
</evidence>
<protein>
    <submittedName>
        <fullName evidence="5">Capsid protein</fullName>
    </submittedName>
</protein>
<evidence type="ECO:0000256" key="1">
    <source>
        <dbReference type="SAM" id="MobiDB-lite"/>
    </source>
</evidence>
<evidence type="ECO:0000313" key="3">
    <source>
        <dbReference type="EMBL" id="VDP79829.1"/>
    </source>
</evidence>
<organism evidence="5">
    <name type="scientific">Echinostoma caproni</name>
    <dbReference type="NCBI Taxonomy" id="27848"/>
    <lineage>
        <taxon>Eukaryota</taxon>
        <taxon>Metazoa</taxon>
        <taxon>Spiralia</taxon>
        <taxon>Lophotrochozoa</taxon>
        <taxon>Platyhelminthes</taxon>
        <taxon>Trematoda</taxon>
        <taxon>Digenea</taxon>
        <taxon>Plagiorchiida</taxon>
        <taxon>Echinostomata</taxon>
        <taxon>Echinostomatoidea</taxon>
        <taxon>Echinostomatidae</taxon>
        <taxon>Echinostoma</taxon>
    </lineage>
</organism>
<feature type="region of interest" description="Disordered" evidence="1">
    <location>
        <begin position="303"/>
        <end position="339"/>
    </location>
</feature>
<dbReference type="InterPro" id="IPR018247">
    <property type="entry name" value="EF_Hand_1_Ca_BS"/>
</dbReference>
<dbReference type="OrthoDB" id="6285985at2759"/>
<feature type="region of interest" description="Disordered" evidence="1">
    <location>
        <begin position="246"/>
        <end position="274"/>
    </location>
</feature>
<feature type="compositionally biased region" description="Basic and acidic residues" evidence="1">
    <location>
        <begin position="542"/>
        <end position="560"/>
    </location>
</feature>
<dbReference type="AlphaFoldDB" id="A0A183AJ42"/>
<feature type="compositionally biased region" description="Basic and acidic residues" evidence="1">
    <location>
        <begin position="306"/>
        <end position="329"/>
    </location>
</feature>
<dbReference type="EMBL" id="UZAN01044017">
    <property type="protein sequence ID" value="VDP79829.1"/>
    <property type="molecule type" value="Genomic_DNA"/>
</dbReference>
<keyword evidence="2" id="KW-1133">Transmembrane helix</keyword>
<dbReference type="Proteomes" id="UP000272942">
    <property type="component" value="Unassembled WGS sequence"/>
</dbReference>
<feature type="region of interest" description="Disordered" evidence="1">
    <location>
        <begin position="527"/>
        <end position="583"/>
    </location>
</feature>
<name>A0A183AJ42_9TREM</name>
<evidence type="ECO:0000313" key="5">
    <source>
        <dbReference type="WBParaSite" id="ECPE_0000699101-mRNA-1"/>
    </source>
</evidence>
<feature type="compositionally biased region" description="Basic and acidic residues" evidence="1">
    <location>
        <begin position="387"/>
        <end position="396"/>
    </location>
</feature>
<reference evidence="3 4" key="2">
    <citation type="submission" date="2018-11" db="EMBL/GenBank/DDBJ databases">
        <authorList>
            <consortium name="Pathogen Informatics"/>
        </authorList>
    </citation>
    <scope>NUCLEOTIDE SEQUENCE [LARGE SCALE GENOMIC DNA]</scope>
    <source>
        <strain evidence="3 4">Egypt</strain>
    </source>
</reference>
<feature type="region of interest" description="Disordered" evidence="1">
    <location>
        <begin position="360"/>
        <end position="396"/>
    </location>
</feature>
<evidence type="ECO:0000313" key="4">
    <source>
        <dbReference type="Proteomes" id="UP000272942"/>
    </source>
</evidence>
<accession>A0A183AJ42</accession>